<organism evidence="1 2">
    <name type="scientific">Hymenobacter humi</name>
    <dbReference type="NCBI Taxonomy" id="1411620"/>
    <lineage>
        <taxon>Bacteria</taxon>
        <taxon>Pseudomonadati</taxon>
        <taxon>Bacteroidota</taxon>
        <taxon>Cytophagia</taxon>
        <taxon>Cytophagales</taxon>
        <taxon>Hymenobacteraceae</taxon>
        <taxon>Hymenobacter</taxon>
    </lineage>
</organism>
<keyword evidence="2" id="KW-1185">Reference proteome</keyword>
<accession>A0ABW2U148</accession>
<reference evidence="2" key="1">
    <citation type="journal article" date="2019" name="Int. J. Syst. Evol. Microbiol.">
        <title>The Global Catalogue of Microorganisms (GCM) 10K type strain sequencing project: providing services to taxonomists for standard genome sequencing and annotation.</title>
        <authorList>
            <consortium name="The Broad Institute Genomics Platform"/>
            <consortium name="The Broad Institute Genome Sequencing Center for Infectious Disease"/>
            <person name="Wu L."/>
            <person name="Ma J."/>
        </authorList>
    </citation>
    <scope>NUCLEOTIDE SEQUENCE [LARGE SCALE GENOMIC DNA]</scope>
    <source>
        <strain evidence="2">JCM 19635</strain>
    </source>
</reference>
<dbReference type="EMBL" id="JBHTEK010000001">
    <property type="protein sequence ID" value="MFC7667168.1"/>
    <property type="molecule type" value="Genomic_DNA"/>
</dbReference>
<evidence type="ECO:0008006" key="3">
    <source>
        <dbReference type="Google" id="ProtNLM"/>
    </source>
</evidence>
<gene>
    <name evidence="1" type="ORF">ACFQT0_06870</name>
</gene>
<comment type="caution">
    <text evidence="1">The sequence shown here is derived from an EMBL/GenBank/DDBJ whole genome shotgun (WGS) entry which is preliminary data.</text>
</comment>
<name>A0ABW2U148_9BACT</name>
<proteinExistence type="predicted"/>
<sequence length="79" mass="8900">MKWILTVLAFWVMSHPVLAQQRYWDADYDSLARVLPQQRTDTARLRTVVHLLDLHPTNAQALPLVKQAAGPEPARANAG</sequence>
<evidence type="ECO:0000313" key="1">
    <source>
        <dbReference type="EMBL" id="MFC7667168.1"/>
    </source>
</evidence>
<evidence type="ECO:0000313" key="2">
    <source>
        <dbReference type="Proteomes" id="UP001596513"/>
    </source>
</evidence>
<protein>
    <recommendedName>
        <fullName evidence="3">HEAT repeat domain-containing protein</fullName>
    </recommendedName>
</protein>
<dbReference type="Proteomes" id="UP001596513">
    <property type="component" value="Unassembled WGS sequence"/>
</dbReference>
<dbReference type="RefSeq" id="WP_380201482.1">
    <property type="nucleotide sequence ID" value="NZ_JBHTEK010000001.1"/>
</dbReference>